<evidence type="ECO:0000313" key="1">
    <source>
        <dbReference type="EMBL" id="MEJ1155067.1"/>
    </source>
</evidence>
<reference evidence="1 2" key="1">
    <citation type="submission" date="2024-02" db="EMBL/GenBank/DDBJ databases">
        <authorList>
            <person name="Saticioglu I.B."/>
        </authorList>
    </citation>
    <scope>NUCLEOTIDE SEQUENCE [LARGE SCALE GENOMIC DNA]</scope>
    <source>
        <strain evidence="1 2">Mu-86</strain>
    </source>
</reference>
<comment type="caution">
    <text evidence="1">The sequence shown here is derived from an EMBL/GenBank/DDBJ whole genome shotgun (WGS) entry which is preliminary data.</text>
</comment>
<keyword evidence="2" id="KW-1185">Reference proteome</keyword>
<dbReference type="InterPro" id="IPR021202">
    <property type="entry name" value="Rv3654c-like"/>
</dbReference>
<organism evidence="1 2">
    <name type="scientific">Microbacterium marmarense</name>
    <dbReference type="NCBI Taxonomy" id="3122051"/>
    <lineage>
        <taxon>Bacteria</taxon>
        <taxon>Bacillati</taxon>
        <taxon>Actinomycetota</taxon>
        <taxon>Actinomycetes</taxon>
        <taxon>Micrococcales</taxon>
        <taxon>Microbacteriaceae</taxon>
        <taxon>Microbacterium</taxon>
    </lineage>
</organism>
<dbReference type="Proteomes" id="UP001368654">
    <property type="component" value="Unassembled WGS sequence"/>
</dbReference>
<proteinExistence type="predicted"/>
<name>A0ABU8LTG7_9MICO</name>
<dbReference type="EMBL" id="JBBDGL010000001">
    <property type="protein sequence ID" value="MEJ1155067.1"/>
    <property type="molecule type" value="Genomic_DNA"/>
</dbReference>
<accession>A0ABU8LTG7</accession>
<gene>
    <name evidence="1" type="ORF">WDU96_05560</name>
</gene>
<protein>
    <submittedName>
        <fullName evidence="1">Rv3654c family TadE-like protein</fullName>
    </submittedName>
</protein>
<sequence length="105" mass="9717">MAGAVAAAGVVALTATLSVALVTAGSAHVVSQRLAAAADSAALAAADAASGAATGLPCERAAQVAQALGVQVSHCQLSGLVATVTVATTFAGLPAAASARAGPPR</sequence>
<evidence type="ECO:0000313" key="2">
    <source>
        <dbReference type="Proteomes" id="UP001368654"/>
    </source>
</evidence>
<dbReference type="RefSeq" id="WP_337337479.1">
    <property type="nucleotide sequence ID" value="NZ_JBBDGL010000001.1"/>
</dbReference>
<dbReference type="NCBIfam" id="TIGR03816">
    <property type="entry name" value="tadE_like_DECH"/>
    <property type="match status" value="1"/>
</dbReference>